<keyword evidence="2" id="KW-1185">Reference proteome</keyword>
<dbReference type="STRING" id="1123269.NX02_01860"/>
<organism evidence="1 2">
    <name type="scientific">Sphingomonas sanxanigenens DSM 19645 = NX02</name>
    <dbReference type="NCBI Taxonomy" id="1123269"/>
    <lineage>
        <taxon>Bacteria</taxon>
        <taxon>Pseudomonadati</taxon>
        <taxon>Pseudomonadota</taxon>
        <taxon>Alphaproteobacteria</taxon>
        <taxon>Sphingomonadales</taxon>
        <taxon>Sphingomonadaceae</taxon>
        <taxon>Sphingomonas</taxon>
    </lineage>
</organism>
<protein>
    <submittedName>
        <fullName evidence="1">Uncharacterized protein</fullName>
    </submittedName>
</protein>
<sequence length="50" mass="5628">MQAMVLNELELTLVLTDLLDRLPRPGEIRGKVSACAVSRTDLHVVYDDFL</sequence>
<proteinExistence type="predicted"/>
<dbReference type="Proteomes" id="UP000018851">
    <property type="component" value="Chromosome"/>
</dbReference>
<name>W0A2H4_9SPHN</name>
<dbReference type="HOGENOM" id="CLU_3122787_0_0_5"/>
<evidence type="ECO:0000313" key="1">
    <source>
        <dbReference type="EMBL" id="AHE52134.1"/>
    </source>
</evidence>
<evidence type="ECO:0000313" key="2">
    <source>
        <dbReference type="Proteomes" id="UP000018851"/>
    </source>
</evidence>
<dbReference type="KEGG" id="ssan:NX02_01860"/>
<dbReference type="Gene3D" id="3.90.180.10">
    <property type="entry name" value="Medium-chain alcohol dehydrogenases, catalytic domain"/>
    <property type="match status" value="1"/>
</dbReference>
<accession>W0A2H4</accession>
<dbReference type="InterPro" id="IPR011032">
    <property type="entry name" value="GroES-like_sf"/>
</dbReference>
<dbReference type="EMBL" id="CP006644">
    <property type="protein sequence ID" value="AHE52134.1"/>
    <property type="molecule type" value="Genomic_DNA"/>
</dbReference>
<gene>
    <name evidence="1" type="ORF">NX02_01860</name>
</gene>
<reference evidence="1 2" key="1">
    <citation type="submission" date="2013-07" db="EMBL/GenBank/DDBJ databases">
        <title>Completed genome of Sphingomonas sanxanigenens NX02.</title>
        <authorList>
            <person name="Ma T."/>
            <person name="Huang H."/>
            <person name="Wu M."/>
            <person name="Li X."/>
            <person name="Li G."/>
        </authorList>
    </citation>
    <scope>NUCLEOTIDE SEQUENCE [LARGE SCALE GENOMIC DNA]</scope>
    <source>
        <strain evidence="1 2">NX02</strain>
    </source>
</reference>
<dbReference type="AlphaFoldDB" id="W0A2H4"/>
<dbReference type="SUPFAM" id="SSF50129">
    <property type="entry name" value="GroES-like"/>
    <property type="match status" value="1"/>
</dbReference>